<evidence type="ECO:0000259" key="3">
    <source>
        <dbReference type="PROSITE" id="PS50158"/>
    </source>
</evidence>
<dbReference type="InterPro" id="IPR001584">
    <property type="entry name" value="Integrase_cat-core"/>
</dbReference>
<dbReference type="PANTHER" id="PTHR37984:SF5">
    <property type="entry name" value="PROTEIN NYNRIN-LIKE"/>
    <property type="match status" value="1"/>
</dbReference>
<dbReference type="InterPro" id="IPR001878">
    <property type="entry name" value="Znf_CCHC"/>
</dbReference>
<feature type="region of interest" description="Disordered" evidence="2">
    <location>
        <begin position="471"/>
        <end position="506"/>
    </location>
</feature>
<dbReference type="SMART" id="SM00343">
    <property type="entry name" value="ZnF_C2HC"/>
    <property type="match status" value="1"/>
</dbReference>
<accession>A0A812J443</accession>
<dbReference type="PANTHER" id="PTHR37984">
    <property type="entry name" value="PROTEIN CBG26694"/>
    <property type="match status" value="1"/>
</dbReference>
<feature type="domain" description="CCHC-type" evidence="3">
    <location>
        <begin position="512"/>
        <end position="527"/>
    </location>
</feature>
<dbReference type="InterPro" id="IPR036875">
    <property type="entry name" value="Znf_CCHC_sf"/>
</dbReference>
<feature type="region of interest" description="Disordered" evidence="2">
    <location>
        <begin position="917"/>
        <end position="936"/>
    </location>
</feature>
<protein>
    <submittedName>
        <fullName evidence="5">RE1 protein</fullName>
    </submittedName>
</protein>
<name>A0A812J443_9DINO</name>
<feature type="compositionally biased region" description="Low complexity" evidence="2">
    <location>
        <begin position="491"/>
        <end position="503"/>
    </location>
</feature>
<dbReference type="InterPro" id="IPR050951">
    <property type="entry name" value="Retrovirus_Pol_polyprotein"/>
</dbReference>
<feature type="compositionally biased region" description="Basic and acidic residues" evidence="2">
    <location>
        <begin position="285"/>
        <end position="294"/>
    </location>
</feature>
<dbReference type="PROSITE" id="PS50158">
    <property type="entry name" value="ZF_CCHC"/>
    <property type="match status" value="1"/>
</dbReference>
<keyword evidence="1" id="KW-0862">Zinc</keyword>
<dbReference type="EMBL" id="CAJNDS010000356">
    <property type="protein sequence ID" value="CAE7197061.1"/>
    <property type="molecule type" value="Genomic_DNA"/>
</dbReference>
<dbReference type="InterPro" id="IPR036397">
    <property type="entry name" value="RNaseH_sf"/>
</dbReference>
<dbReference type="Pfam" id="PF07727">
    <property type="entry name" value="RVT_2"/>
    <property type="match status" value="1"/>
</dbReference>
<dbReference type="Gene3D" id="4.10.60.10">
    <property type="entry name" value="Zinc finger, CCHC-type"/>
    <property type="match status" value="1"/>
</dbReference>
<feature type="region of interest" description="Disordered" evidence="2">
    <location>
        <begin position="275"/>
        <end position="303"/>
    </location>
</feature>
<dbReference type="SUPFAM" id="SSF57756">
    <property type="entry name" value="Retrovirus zinc finger-like domains"/>
    <property type="match status" value="1"/>
</dbReference>
<dbReference type="Proteomes" id="UP000604046">
    <property type="component" value="Unassembled WGS sequence"/>
</dbReference>
<comment type="caution">
    <text evidence="5">The sequence shown here is derived from an EMBL/GenBank/DDBJ whole genome shotgun (WGS) entry which is preliminary data.</text>
</comment>
<feature type="region of interest" description="Disordered" evidence="2">
    <location>
        <begin position="1457"/>
        <end position="1494"/>
    </location>
</feature>
<keyword evidence="1" id="KW-0863">Zinc-finger</keyword>
<dbReference type="OrthoDB" id="447293at2759"/>
<dbReference type="PROSITE" id="PS50994">
    <property type="entry name" value="INTEGRASE"/>
    <property type="match status" value="1"/>
</dbReference>
<evidence type="ECO:0000259" key="4">
    <source>
        <dbReference type="PROSITE" id="PS50994"/>
    </source>
</evidence>
<feature type="region of interest" description="Disordered" evidence="2">
    <location>
        <begin position="956"/>
        <end position="978"/>
    </location>
</feature>
<feature type="region of interest" description="Disordered" evidence="2">
    <location>
        <begin position="1269"/>
        <end position="1290"/>
    </location>
</feature>
<feature type="domain" description="Integrase catalytic" evidence="4">
    <location>
        <begin position="1106"/>
        <end position="1271"/>
    </location>
</feature>
<keyword evidence="1" id="KW-0479">Metal-binding</keyword>
<feature type="compositionally biased region" description="Polar residues" evidence="2">
    <location>
        <begin position="479"/>
        <end position="488"/>
    </location>
</feature>
<evidence type="ECO:0000313" key="5">
    <source>
        <dbReference type="EMBL" id="CAE7197061.1"/>
    </source>
</evidence>
<dbReference type="InterPro" id="IPR012337">
    <property type="entry name" value="RNaseH-like_sf"/>
</dbReference>
<organism evidence="5 6">
    <name type="scientific">Symbiodinium natans</name>
    <dbReference type="NCBI Taxonomy" id="878477"/>
    <lineage>
        <taxon>Eukaryota</taxon>
        <taxon>Sar</taxon>
        <taxon>Alveolata</taxon>
        <taxon>Dinophyceae</taxon>
        <taxon>Suessiales</taxon>
        <taxon>Symbiodiniaceae</taxon>
        <taxon>Symbiodinium</taxon>
    </lineage>
</organism>
<evidence type="ECO:0000256" key="1">
    <source>
        <dbReference type="PROSITE-ProRule" id="PRU00047"/>
    </source>
</evidence>
<reference evidence="5" key="1">
    <citation type="submission" date="2021-02" db="EMBL/GenBank/DDBJ databases">
        <authorList>
            <person name="Dougan E. K."/>
            <person name="Rhodes N."/>
            <person name="Thang M."/>
            <person name="Chan C."/>
        </authorList>
    </citation>
    <scope>NUCLEOTIDE SEQUENCE</scope>
</reference>
<gene>
    <name evidence="5" type="primary">RE1</name>
    <name evidence="5" type="ORF">SNAT2548_LOCUS5556</name>
</gene>
<feature type="compositionally biased region" description="Low complexity" evidence="2">
    <location>
        <begin position="922"/>
        <end position="932"/>
    </location>
</feature>
<proteinExistence type="predicted"/>
<dbReference type="GO" id="GO:0008270">
    <property type="term" value="F:zinc ion binding"/>
    <property type="evidence" value="ECO:0007669"/>
    <property type="project" value="UniProtKB-KW"/>
</dbReference>
<evidence type="ECO:0000256" key="2">
    <source>
        <dbReference type="SAM" id="MobiDB-lite"/>
    </source>
</evidence>
<dbReference type="GO" id="GO:0015074">
    <property type="term" value="P:DNA integration"/>
    <property type="evidence" value="ECO:0007669"/>
    <property type="project" value="InterPro"/>
</dbReference>
<sequence>MGNQHLILSRLRDFDEAIGDPYQSYKRVASCEPLVDAPVDGKQHPDLVLRPGNRRGCFERLLGCRGSRLFSSVSFREELFRNFILDVGVSSILPPPHLLSGRALMARGRFGMSSGTGSTTGRTKDGVPIWDGNAATYQQYEEEVLVWEQGIKYHERYPCGPRLAAELTGAARRMFVGKAPDWVSFNGGVAIFLQHLRASLGKPQIPEATEYLNKYFRNSRRRMGEGINDYITRKTETYWRACQALRRVMPKEKKQQYTGMNMGYAWNSRRSSWASQEDTEAAAEADVRQEQAERTEEEETSTTASYQWNNGWQAWNSWNYPTGSWGWQGNGPSWNWEAESRGGGSVRNENHVEILPEFVQAWYLLADAGLSAQERNLIHTAVAGQYTLARVSHELRTQHGDVEHRRRDAGHAYIGEIMEDAEDMDEEPEPTANYMDTEDLTEEGAALMTETLEEIQEAYAVMQQARRTLKAARERQHQVKMSRQYFRSHTSKPSAGGKSSAGKAPDDSNMTCLRCGKLGHRARNCPSQDDKSSSTSKGKEMAPFVCFATGATEEALAAGPTTQEAVSRGCCVLDGGATKTLGSVQAIESLFAKNMEKHGDARLRQVDVSNKPIFGFGNSSENQCVSTIRLGVQANGHPGELTVHALETGQGPILLSVDALRKLGAVIDFEADLAVFRALDERKIVELQRSQSGHQLLDLSEDIFANAQGTNKPAALRAYGEEPPQEWTKMDLRNRIWDLQWSRGEANTTTPTKTDLRQWISDLNKASRKKASLIEFCEERLKLTLTHNETIPVLQQKANRVIYEISVANGKDPVGFGKWSTLTYSQLRKEQPQYARWVQETFLEDGHSSDYRLQRLATWLMNQNDDPEETVTNPIHPVMMGPTENGKFDKGHGKSCPKPKAGYASVLPGSDAVKGAREDVPAEGATSSGASASDREQMKLMMDTMMAMKEEIKQLRQGQAENELPRKKKEGVEPAETEASFQMVMDPSKQLARPRDRMRAVVTSNPNTRPHQPYTAVIKGCRVNLRNQEALAQETKGESEKERQGSLQKKLYLLHAATGHGSIRHLVEALKRRGASPEVVEAARNFKCSVCHERQRVGPRNLASLEPLPPKWHTISADVGNWYHNGSGEHVQFLVVIDECTRFRTARILTRGSKQQPSASACLQYLQEGWVQYFGLPRTLRLDPAGAFRSQAIESYCDKHGIFLDVVPGEAHWQVGTVEQAVQGIKQLLEKLHADDPSITPEEALATATRTFNHREQVRGFTPAQMALGRNADDSDSLVPEPHNFPPDLLMENATGEFRRDVERRASAEKAHAEWHAQQRLLRAQHSRPRRVLDYKPGELVYFWRCQESNKHRRAPGGKHGRFLGPARVLATETRKDQDGHLRPGSAVWCVRGRQLIKCCPEQLRHASEREEIIEELSVEDRTPWTFTKVAEEIGGNQYEDCTEVPEAMEWERAQDPLEEAPPTRRRLHGKRPAPPSRNIEDEEGIPADVPGGRPRPRMNNQEAHQADNAWWTEVAHLAQNTQPVEFWMHQDTAVEVNIDLPETDRGLKQAAKNFEAYFVGALKRRAVEVCERKLNPEDKEKFRAAKSIEVKNFIAAEAFKSLPKELQPSANQAIGMRWILTWKNREDGTRKAKARAVLLGYQDPSYEHRATTSPVMTRQTRQMFLQYAAWKRWKVKKGDVSGAFLQGREYPDTLHCVPCPEILEAMGLPAGSVTQLRRACYGLVDAPLEWYRSVDTYLQSLGFTRAWSDPCLWLYRPHGKLQGAVSGHVDDFLFMGDDEDKEWSGILDNIQKKFKWGDWEEGSFTQCGVKVAVHENGYTLSQPDYTKELKEIPLSATRRREEKEPVTSWEKTQLRMLLGGLSWHAQQVAPHFSAEVSILLSETSQGTVGTILRANQLLRQAHLRHDHKMFIHKFTPSTDLGLYAWVDAGSQNRVQGGSTQGIFIGMAPVALSKGEVTDVSPMSWHSSKIDRACRSPGAAEVQAATNGEDALYYARYPWSEFVYGNVDVRDPDGAVRRVPGHLITDSRNVYDKLMTEVIVIKGAEKRANIELLSVKEAQASTELQIRWVHSEAQLANGLTKQGPSREFELYYRMQSKWRIVEDEQMMSARRRKQQGLQPLQMESENN</sequence>
<evidence type="ECO:0000313" key="6">
    <source>
        <dbReference type="Proteomes" id="UP000604046"/>
    </source>
</evidence>
<dbReference type="Pfam" id="PF00098">
    <property type="entry name" value="zf-CCHC"/>
    <property type="match status" value="1"/>
</dbReference>
<keyword evidence="6" id="KW-1185">Reference proteome</keyword>
<dbReference type="SUPFAM" id="SSF53098">
    <property type="entry name" value="Ribonuclease H-like"/>
    <property type="match status" value="1"/>
</dbReference>
<dbReference type="InterPro" id="IPR013103">
    <property type="entry name" value="RVT_2"/>
</dbReference>
<dbReference type="Gene3D" id="3.30.420.10">
    <property type="entry name" value="Ribonuclease H-like superfamily/Ribonuclease H"/>
    <property type="match status" value="1"/>
</dbReference>
<dbReference type="GO" id="GO:0003676">
    <property type="term" value="F:nucleic acid binding"/>
    <property type="evidence" value="ECO:0007669"/>
    <property type="project" value="InterPro"/>
</dbReference>